<dbReference type="EMBL" id="JAHRHY010000018">
    <property type="protein sequence ID" value="KAG9062692.1"/>
    <property type="molecule type" value="Genomic_DNA"/>
</dbReference>
<evidence type="ECO:0000313" key="3">
    <source>
        <dbReference type="EMBL" id="KAG9062692.1"/>
    </source>
</evidence>
<accession>A0A9P7XLC7</accession>
<proteinExistence type="predicted"/>
<reference evidence="3" key="1">
    <citation type="submission" date="2021-06" db="EMBL/GenBank/DDBJ databases">
        <title>Genome Sequence of Mortierella hyaline Strain SCG-10, a Cold-Adapted, Nitrate-Reducing Fungus Isolated from Soil in Minnesota, USA.</title>
        <authorList>
            <person name="Aldossari N."/>
        </authorList>
    </citation>
    <scope>NUCLEOTIDE SEQUENCE</scope>
    <source>
        <strain evidence="3">SCG-10</strain>
    </source>
</reference>
<gene>
    <name evidence="3" type="ORF">KI688_004998</name>
</gene>
<keyword evidence="4" id="KW-1185">Reference proteome</keyword>
<keyword evidence="2" id="KW-0472">Membrane</keyword>
<evidence type="ECO:0000256" key="1">
    <source>
        <dbReference type="SAM" id="MobiDB-lite"/>
    </source>
</evidence>
<keyword evidence="2" id="KW-1133">Transmembrane helix</keyword>
<comment type="caution">
    <text evidence="3">The sequence shown here is derived from an EMBL/GenBank/DDBJ whole genome shotgun (WGS) entry which is preliminary data.</text>
</comment>
<sequence>MKSSKGSWSPKKIYQAFRNNGTAYQQQQQQQVRLRSDPSAPVNEDVTQPMAKTNISCIHLGFAAYMITSVMLAYNGIMSVLLLQASRVPDDTNHEIWLKNFLVRDAKTGTWIISVAEWILAFLGIFLVQVASWYWVLLAYDRQMRDRRLKEKNTNAGGGGGAPRSLPTVSEKV</sequence>
<organism evidence="3 4">
    <name type="scientific">Linnemannia hyalina</name>
    <dbReference type="NCBI Taxonomy" id="64524"/>
    <lineage>
        <taxon>Eukaryota</taxon>
        <taxon>Fungi</taxon>
        <taxon>Fungi incertae sedis</taxon>
        <taxon>Mucoromycota</taxon>
        <taxon>Mortierellomycotina</taxon>
        <taxon>Mortierellomycetes</taxon>
        <taxon>Mortierellales</taxon>
        <taxon>Mortierellaceae</taxon>
        <taxon>Linnemannia</taxon>
    </lineage>
</organism>
<dbReference type="OrthoDB" id="2445411at2759"/>
<evidence type="ECO:0000313" key="4">
    <source>
        <dbReference type="Proteomes" id="UP000707451"/>
    </source>
</evidence>
<keyword evidence="2" id="KW-0812">Transmembrane</keyword>
<feature type="transmembrane region" description="Helical" evidence="2">
    <location>
        <begin position="60"/>
        <end position="83"/>
    </location>
</feature>
<feature type="region of interest" description="Disordered" evidence="1">
    <location>
        <begin position="151"/>
        <end position="173"/>
    </location>
</feature>
<dbReference type="Proteomes" id="UP000707451">
    <property type="component" value="Unassembled WGS sequence"/>
</dbReference>
<dbReference type="AlphaFoldDB" id="A0A9P7XLC7"/>
<protein>
    <submittedName>
        <fullName evidence="3">Uncharacterized protein</fullName>
    </submittedName>
</protein>
<evidence type="ECO:0000256" key="2">
    <source>
        <dbReference type="SAM" id="Phobius"/>
    </source>
</evidence>
<feature type="transmembrane region" description="Helical" evidence="2">
    <location>
        <begin position="118"/>
        <end position="140"/>
    </location>
</feature>
<name>A0A9P7XLC7_9FUNG</name>